<reference evidence="1 2" key="1">
    <citation type="journal article" date="2016" name="Environ. Microbiol.">
        <title>Genomic resolution of a cold subsurface aquifer community provides metabolic insights for novel microbes adapted to high CO concentrations.</title>
        <authorList>
            <person name="Probst A.J."/>
            <person name="Castelle C.J."/>
            <person name="Singh A."/>
            <person name="Brown C.T."/>
            <person name="Anantharaman K."/>
            <person name="Sharon I."/>
            <person name="Hug L.A."/>
            <person name="Burstein D."/>
            <person name="Emerson J.B."/>
            <person name="Thomas B.C."/>
            <person name="Banfield J.F."/>
        </authorList>
    </citation>
    <scope>NUCLEOTIDE SEQUENCE [LARGE SCALE GENOMIC DNA]</scope>
    <source>
        <strain evidence="1">CG1_02_37_44</strain>
    </source>
</reference>
<dbReference type="AlphaFoldDB" id="A0A1J4TD17"/>
<evidence type="ECO:0000313" key="1">
    <source>
        <dbReference type="EMBL" id="OIO08366.1"/>
    </source>
</evidence>
<sequence>MSYIDINCSYCGKSFQKETRRYNEAIKFGWNFYCSLQCQYKARTKQKEFNCANPSCNKLIKKRPKEISSSKKVFCSYSCSAKVNNQIRELKRIKKHCANENCGKEIKSRNKYCSIKCQWIVNGVSDEEYREIIIDRIKGFYKVNGRIPFKQEMWGIHKPARKIFGTWNNAIIAAGFKPNPVRFANKYIANDGHKCDSLAEKIIDDWLFARKIKHQTKILYHRNRMTADFKIGDTYIEFFGLKGEIKSYDRLIKEKEKLWKEKDLKVIKIYPNDLFPKNKLEQVFAKIIANYKL</sequence>
<dbReference type="EMBL" id="MNUU01000015">
    <property type="protein sequence ID" value="OIO08366.1"/>
    <property type="molecule type" value="Genomic_DNA"/>
</dbReference>
<dbReference type="Proteomes" id="UP000183192">
    <property type="component" value="Unassembled WGS sequence"/>
</dbReference>
<evidence type="ECO:0008006" key="3">
    <source>
        <dbReference type="Google" id="ProtNLM"/>
    </source>
</evidence>
<dbReference type="STRING" id="1805146.AUJ27_00855"/>
<name>A0A1J4TD17_9BACT</name>
<gene>
    <name evidence="1" type="ORF">AUJ27_00855</name>
</gene>
<proteinExistence type="predicted"/>
<accession>A0A1J4TD17</accession>
<comment type="caution">
    <text evidence="1">The sequence shown here is derived from an EMBL/GenBank/DDBJ whole genome shotgun (WGS) entry which is preliminary data.</text>
</comment>
<organism evidence="1 2">
    <name type="scientific">Candidatus Falkowbacteria bacterium CG1_02_37_44</name>
    <dbReference type="NCBI Taxonomy" id="1805146"/>
    <lineage>
        <taxon>Bacteria</taxon>
        <taxon>Candidatus Falkowiibacteriota</taxon>
    </lineage>
</organism>
<dbReference type="Pfam" id="PF18780">
    <property type="entry name" value="HNH_repeat"/>
    <property type="match status" value="1"/>
</dbReference>
<dbReference type="InterPro" id="IPR041025">
    <property type="entry name" value="HNH_repeat"/>
</dbReference>
<evidence type="ECO:0000313" key="2">
    <source>
        <dbReference type="Proteomes" id="UP000183192"/>
    </source>
</evidence>
<protein>
    <recommendedName>
        <fullName evidence="3">DUF559 domain-containing protein</fullName>
    </recommendedName>
</protein>